<feature type="domain" description="Aminoacyl-transfer RNA synthetases class-II family profile" evidence="11">
    <location>
        <begin position="38"/>
        <end position="335"/>
    </location>
</feature>
<dbReference type="SUPFAM" id="SSF55681">
    <property type="entry name" value="Class II aaRS and biotin synthetases"/>
    <property type="match status" value="1"/>
</dbReference>
<dbReference type="PROSITE" id="PS50862">
    <property type="entry name" value="AA_TRNA_LIGASE_II"/>
    <property type="match status" value="1"/>
</dbReference>
<dbReference type="Pfam" id="PF03129">
    <property type="entry name" value="HGTP_anticodon"/>
    <property type="match status" value="1"/>
</dbReference>
<protein>
    <recommendedName>
        <fullName evidence="10">Proline--tRNA ligase</fullName>
        <ecNumber evidence="10">6.1.1.15</ecNumber>
    </recommendedName>
    <alternativeName>
        <fullName evidence="10">Prolyl-tRNA synthetase</fullName>
        <shortName evidence="10">ProRS</shortName>
    </alternativeName>
</protein>
<evidence type="ECO:0000256" key="5">
    <source>
        <dbReference type="ARBA" id="ARBA00022741"/>
    </source>
</evidence>
<comment type="similarity">
    <text evidence="10">Belongs to the class-II aminoacyl-tRNA synthetase family. ProS type 2 subfamily.</text>
</comment>
<keyword evidence="7 10" id="KW-0648">Protein biosynthesis</keyword>
<gene>
    <name evidence="10" type="primary">proS</name>
    <name evidence="12" type="ORF">C7I55_12130</name>
</gene>
<dbReference type="InterPro" id="IPR050062">
    <property type="entry name" value="Pro-tRNA_synthetase"/>
</dbReference>
<accession>A0A2P7QN35</accession>
<dbReference type="Pfam" id="PF00587">
    <property type="entry name" value="tRNA-synt_2b"/>
    <property type="match status" value="1"/>
</dbReference>
<evidence type="ECO:0000256" key="2">
    <source>
        <dbReference type="ARBA" id="ARBA00011738"/>
    </source>
</evidence>
<dbReference type="RefSeq" id="WP_106513267.1">
    <property type="nucleotide sequence ID" value="NZ_PXYI01000004.1"/>
</dbReference>
<dbReference type="HAMAP" id="MF_01570">
    <property type="entry name" value="Pro_tRNA_synth_type2"/>
    <property type="match status" value="1"/>
</dbReference>
<dbReference type="InterPro" id="IPR045864">
    <property type="entry name" value="aa-tRNA-synth_II/BPL/LPL"/>
</dbReference>
<name>A0A2P7QN35_9SPHN</name>
<keyword evidence="8 10" id="KW-0030">Aminoacyl-tRNA synthetase</keyword>
<dbReference type="GO" id="GO:0004827">
    <property type="term" value="F:proline-tRNA ligase activity"/>
    <property type="evidence" value="ECO:0007669"/>
    <property type="project" value="UniProtKB-UniRule"/>
</dbReference>
<evidence type="ECO:0000256" key="9">
    <source>
        <dbReference type="ARBA" id="ARBA00047671"/>
    </source>
</evidence>
<dbReference type="GO" id="GO:0005829">
    <property type="term" value="C:cytosol"/>
    <property type="evidence" value="ECO:0007669"/>
    <property type="project" value="TreeGrafter"/>
</dbReference>
<comment type="function">
    <text evidence="10">Catalyzes the attachment of proline to tRNA(Pro) in a two-step reaction: proline is first activated by ATP to form Pro-AMP and then transferred to the acceptor end of tRNA(Pro).</text>
</comment>
<evidence type="ECO:0000313" key="13">
    <source>
        <dbReference type="Proteomes" id="UP000241167"/>
    </source>
</evidence>
<dbReference type="CDD" id="cd00779">
    <property type="entry name" value="ProRS_core_prok"/>
    <property type="match status" value="1"/>
</dbReference>
<dbReference type="InterPro" id="IPR033730">
    <property type="entry name" value="ProRS_core_prok"/>
</dbReference>
<sequence length="434" mass="48823">MRLTRYLLPVTKETPADAQIVSHKLMLRAGLVRQTAAGIYAWLPLGLRVLRNIEQIVREEQDRAGAVELLMPTVQSADLWRQSGRYDAYGPEMLRFVDRHEREMLYGPTNEEMITQLFSEAARSYRDLPRTLYHIQWKFRDERRPRFGVMRGREFLMKDAYSFDMDEEGLKESYEAMFVAYLRTFARLGLQAVPVRAPTGPIGGNLSHEFHILADTGESAVFYDAAIEEVTREELLSADASTIARLTGLYAMEEEEHAKVTDCPVSADRLRTRRGIEVGHIFAFGTKYSDSMGLSVQGKDGNQVRPHMGSYGIGVSRLIGAIIEASHDDNGIIWPESVAPFRVGLINMRVDDAACTEACDMLYRELQAADVETLYDDRDERGGAKFATMDVIGLPWQLIVGPKGLAKGVVELKHRATGEREELSVESALARLTL</sequence>
<evidence type="ECO:0000256" key="4">
    <source>
        <dbReference type="ARBA" id="ARBA00022598"/>
    </source>
</evidence>
<dbReference type="InterPro" id="IPR002314">
    <property type="entry name" value="aa-tRNA-synt_IIb"/>
</dbReference>
<dbReference type="InterPro" id="IPR044140">
    <property type="entry name" value="ProRS_anticodon_short"/>
</dbReference>
<proteinExistence type="inferred from homology"/>
<dbReference type="FunFam" id="3.40.50.800:FF:000032">
    <property type="entry name" value="Proline--tRNA ligase"/>
    <property type="match status" value="1"/>
</dbReference>
<evidence type="ECO:0000256" key="10">
    <source>
        <dbReference type="HAMAP-Rule" id="MF_01570"/>
    </source>
</evidence>
<dbReference type="OrthoDB" id="9809052at2"/>
<dbReference type="InterPro" id="IPR006195">
    <property type="entry name" value="aa-tRNA-synth_II"/>
</dbReference>
<dbReference type="NCBIfam" id="NF008979">
    <property type="entry name" value="PRK12325.1"/>
    <property type="match status" value="1"/>
</dbReference>
<comment type="subunit">
    <text evidence="2 10">Homodimer.</text>
</comment>
<evidence type="ECO:0000313" key="12">
    <source>
        <dbReference type="EMBL" id="PSJ39367.1"/>
    </source>
</evidence>
<dbReference type="Proteomes" id="UP000241167">
    <property type="component" value="Unassembled WGS sequence"/>
</dbReference>
<dbReference type="NCBIfam" id="TIGR00409">
    <property type="entry name" value="proS_fam_II"/>
    <property type="match status" value="1"/>
</dbReference>
<comment type="catalytic activity">
    <reaction evidence="9 10">
        <text>tRNA(Pro) + L-proline + ATP = L-prolyl-tRNA(Pro) + AMP + diphosphate</text>
        <dbReference type="Rhea" id="RHEA:14305"/>
        <dbReference type="Rhea" id="RHEA-COMP:9700"/>
        <dbReference type="Rhea" id="RHEA-COMP:9702"/>
        <dbReference type="ChEBI" id="CHEBI:30616"/>
        <dbReference type="ChEBI" id="CHEBI:33019"/>
        <dbReference type="ChEBI" id="CHEBI:60039"/>
        <dbReference type="ChEBI" id="CHEBI:78442"/>
        <dbReference type="ChEBI" id="CHEBI:78532"/>
        <dbReference type="ChEBI" id="CHEBI:456215"/>
        <dbReference type="EC" id="6.1.1.15"/>
    </reaction>
</comment>
<dbReference type="AlphaFoldDB" id="A0A2P7QN35"/>
<keyword evidence="13" id="KW-1185">Reference proteome</keyword>
<dbReference type="PANTHER" id="PTHR42753:SF2">
    <property type="entry name" value="PROLINE--TRNA LIGASE"/>
    <property type="match status" value="1"/>
</dbReference>
<keyword evidence="5 10" id="KW-0547">Nucleotide-binding</keyword>
<keyword evidence="3 10" id="KW-0963">Cytoplasm</keyword>
<comment type="subcellular location">
    <subcellularLocation>
        <location evidence="1 10">Cytoplasm</location>
    </subcellularLocation>
</comment>
<dbReference type="InterPro" id="IPR004154">
    <property type="entry name" value="Anticodon-bd"/>
</dbReference>
<comment type="caution">
    <text evidence="12">The sequence shown here is derived from an EMBL/GenBank/DDBJ whole genome shotgun (WGS) entry which is preliminary data.</text>
</comment>
<dbReference type="FunFam" id="3.30.930.10:FF:000042">
    <property type="entry name" value="probable proline--tRNA ligase, mitochondrial"/>
    <property type="match status" value="1"/>
</dbReference>
<dbReference type="PANTHER" id="PTHR42753">
    <property type="entry name" value="MITOCHONDRIAL RIBOSOME PROTEIN L39/PROLYL-TRNA LIGASE FAMILY MEMBER"/>
    <property type="match status" value="1"/>
</dbReference>
<evidence type="ECO:0000256" key="8">
    <source>
        <dbReference type="ARBA" id="ARBA00023146"/>
    </source>
</evidence>
<keyword evidence="4 10" id="KW-0436">Ligase</keyword>
<dbReference type="InterPro" id="IPR023716">
    <property type="entry name" value="Prolyl-tRNA_ligase_IIa_type2"/>
</dbReference>
<organism evidence="12 13">
    <name type="scientific">Allosphingosinicella deserti</name>
    <dbReference type="NCBI Taxonomy" id="2116704"/>
    <lineage>
        <taxon>Bacteria</taxon>
        <taxon>Pseudomonadati</taxon>
        <taxon>Pseudomonadota</taxon>
        <taxon>Alphaproteobacteria</taxon>
        <taxon>Sphingomonadales</taxon>
        <taxon>Sphingomonadaceae</taxon>
        <taxon>Allosphingosinicella</taxon>
    </lineage>
</organism>
<dbReference type="InterPro" id="IPR004500">
    <property type="entry name" value="Pro-tRNA-synth_IIa_bac-type"/>
</dbReference>
<dbReference type="GO" id="GO:0005524">
    <property type="term" value="F:ATP binding"/>
    <property type="evidence" value="ECO:0007669"/>
    <property type="project" value="UniProtKB-UniRule"/>
</dbReference>
<dbReference type="PRINTS" id="PR01046">
    <property type="entry name" value="TRNASYNTHPRO"/>
</dbReference>
<evidence type="ECO:0000256" key="3">
    <source>
        <dbReference type="ARBA" id="ARBA00022490"/>
    </source>
</evidence>
<dbReference type="GO" id="GO:0006433">
    <property type="term" value="P:prolyl-tRNA aminoacylation"/>
    <property type="evidence" value="ECO:0007669"/>
    <property type="project" value="UniProtKB-UniRule"/>
</dbReference>
<dbReference type="SUPFAM" id="SSF52954">
    <property type="entry name" value="Class II aaRS ABD-related"/>
    <property type="match status" value="1"/>
</dbReference>
<evidence type="ECO:0000256" key="1">
    <source>
        <dbReference type="ARBA" id="ARBA00004496"/>
    </source>
</evidence>
<dbReference type="InterPro" id="IPR036621">
    <property type="entry name" value="Anticodon-bd_dom_sf"/>
</dbReference>
<dbReference type="Gene3D" id="3.30.930.10">
    <property type="entry name" value="Bira Bifunctional Protein, Domain 2"/>
    <property type="match status" value="1"/>
</dbReference>
<dbReference type="Gene3D" id="3.40.50.800">
    <property type="entry name" value="Anticodon-binding domain"/>
    <property type="match status" value="1"/>
</dbReference>
<dbReference type="EMBL" id="PXYI01000004">
    <property type="protein sequence ID" value="PSJ39367.1"/>
    <property type="molecule type" value="Genomic_DNA"/>
</dbReference>
<dbReference type="InterPro" id="IPR002316">
    <property type="entry name" value="Pro-tRNA-ligase_IIa"/>
</dbReference>
<evidence type="ECO:0000259" key="11">
    <source>
        <dbReference type="PROSITE" id="PS50862"/>
    </source>
</evidence>
<keyword evidence="6 10" id="KW-0067">ATP-binding</keyword>
<evidence type="ECO:0000256" key="7">
    <source>
        <dbReference type="ARBA" id="ARBA00022917"/>
    </source>
</evidence>
<dbReference type="CDD" id="cd00861">
    <property type="entry name" value="ProRS_anticodon_short"/>
    <property type="match status" value="1"/>
</dbReference>
<dbReference type="EC" id="6.1.1.15" evidence="10"/>
<reference evidence="12 13" key="1">
    <citation type="submission" date="2018-03" db="EMBL/GenBank/DDBJ databases">
        <title>The draft genome of Sphingosinicella sp. GL-C-18.</title>
        <authorList>
            <person name="Liu L."/>
            <person name="Li L."/>
            <person name="Liang L."/>
            <person name="Zhang X."/>
            <person name="Wang T."/>
        </authorList>
    </citation>
    <scope>NUCLEOTIDE SEQUENCE [LARGE SCALE GENOMIC DNA]</scope>
    <source>
        <strain evidence="12 13">GL-C-18</strain>
    </source>
</reference>
<evidence type="ECO:0000256" key="6">
    <source>
        <dbReference type="ARBA" id="ARBA00022840"/>
    </source>
</evidence>